<evidence type="ECO:0000256" key="6">
    <source>
        <dbReference type="ARBA" id="ARBA00022782"/>
    </source>
</evidence>
<dbReference type="GO" id="GO:0007399">
    <property type="term" value="P:nervous system development"/>
    <property type="evidence" value="ECO:0007669"/>
    <property type="project" value="UniProtKB-KW"/>
</dbReference>
<evidence type="ECO:0000256" key="9">
    <source>
        <dbReference type="ARBA" id="ARBA00025427"/>
    </source>
</evidence>
<dbReference type="GO" id="GO:0030154">
    <property type="term" value="P:cell differentiation"/>
    <property type="evidence" value="ECO:0007669"/>
    <property type="project" value="UniProtKB-KW"/>
</dbReference>
<proteinExistence type="inferred from homology"/>
<dbReference type="OrthoDB" id="8948917at2759"/>
<keyword evidence="7" id="KW-0524">Neurogenesis</keyword>
<evidence type="ECO:0000256" key="7">
    <source>
        <dbReference type="ARBA" id="ARBA00022902"/>
    </source>
</evidence>
<keyword evidence="4" id="KW-0217">Developmental protein</keyword>
<dbReference type="GO" id="GO:0008083">
    <property type="term" value="F:growth factor activity"/>
    <property type="evidence" value="ECO:0007669"/>
    <property type="project" value="UniProtKB-KW"/>
</dbReference>
<dbReference type="GO" id="GO:0043524">
    <property type="term" value="P:negative regulation of neuron apoptotic process"/>
    <property type="evidence" value="ECO:0007669"/>
    <property type="project" value="InterPro"/>
</dbReference>
<evidence type="ECO:0000256" key="2">
    <source>
        <dbReference type="ARBA" id="ARBA00007988"/>
    </source>
</evidence>
<dbReference type="PANTHER" id="PTHR15196:SF0">
    <property type="entry name" value="CILIARY NEUROTROPHIC FACTOR"/>
    <property type="match status" value="1"/>
</dbReference>
<evidence type="ECO:0000256" key="3">
    <source>
        <dbReference type="ARBA" id="ARBA00015150"/>
    </source>
</evidence>
<keyword evidence="10" id="KW-0732">Signal</keyword>
<dbReference type="RefSeq" id="XP_014026713.1">
    <property type="nucleotide sequence ID" value="XM_014171238.2"/>
</dbReference>
<keyword evidence="8" id="KW-0339">Growth factor</keyword>
<comment type="similarity">
    <text evidence="2">Belongs to the CNTF family.</text>
</comment>
<dbReference type="GO" id="GO:0005127">
    <property type="term" value="F:ciliary neurotrophic factor receptor binding"/>
    <property type="evidence" value="ECO:0007669"/>
    <property type="project" value="InterPro"/>
</dbReference>
<evidence type="ECO:0000313" key="12">
    <source>
        <dbReference type="RefSeq" id="XP_014026713.1"/>
    </source>
</evidence>
<dbReference type="KEGG" id="sasa:106585239"/>
<sequence>MAHQHRTTLTDFVFICVLLVIKLETVQAAPHSGNMDKCQKALDKIVELFNLLDHEAGILLTTYIKTNGFPTDQQAPVVDGVPPTTITGSTHKVKLQNIHNRAMLFYWHIDTVIKYMTDLLEPSDNETQILLRLLRDSMNRLQNLFGRVEKLLQILDSNTTTVSTKVAQDVSRDEYEKKIYGWAVLDRHKDFLAMVLEVAGFKANTVCEG</sequence>
<dbReference type="InterPro" id="IPR009079">
    <property type="entry name" value="4_helix_cytokine-like_core"/>
</dbReference>
<gene>
    <name evidence="12" type="primary">LOC106585239</name>
</gene>
<evidence type="ECO:0000313" key="11">
    <source>
        <dbReference type="Proteomes" id="UP001652741"/>
    </source>
</evidence>
<dbReference type="GO" id="GO:0070120">
    <property type="term" value="P:ciliary neurotrophic factor-mediated signaling pathway"/>
    <property type="evidence" value="ECO:0007669"/>
    <property type="project" value="InterPro"/>
</dbReference>
<dbReference type="InterPro" id="IPR000151">
    <property type="entry name" value="Ciliary_neurotrophic_fac_CNTF"/>
</dbReference>
<dbReference type="GeneID" id="106585239"/>
<evidence type="ECO:0000256" key="5">
    <source>
        <dbReference type="ARBA" id="ARBA00022490"/>
    </source>
</evidence>
<evidence type="ECO:0000256" key="10">
    <source>
        <dbReference type="SAM" id="SignalP"/>
    </source>
</evidence>
<evidence type="ECO:0000256" key="4">
    <source>
        <dbReference type="ARBA" id="ARBA00022473"/>
    </source>
</evidence>
<feature type="chain" id="PRO_5010310196" description="Ciliary neurotrophic factor" evidence="10">
    <location>
        <begin position="29"/>
        <end position="209"/>
    </location>
</feature>
<keyword evidence="5" id="KW-0963">Cytoplasm</keyword>
<keyword evidence="11" id="KW-1185">Reference proteome</keyword>
<evidence type="ECO:0000256" key="8">
    <source>
        <dbReference type="ARBA" id="ARBA00023030"/>
    </source>
</evidence>
<accession>A0A1S3PGB3</accession>
<feature type="signal peptide" evidence="10">
    <location>
        <begin position="1"/>
        <end position="28"/>
    </location>
</feature>
<reference evidence="12" key="1">
    <citation type="submission" date="2025-08" db="UniProtKB">
        <authorList>
            <consortium name="RefSeq"/>
        </authorList>
    </citation>
    <scope>IDENTIFICATION</scope>
</reference>
<dbReference type="Gene3D" id="1.20.1250.10">
    <property type="match status" value="1"/>
</dbReference>
<comment type="function">
    <text evidence="9">CNTF is a survival factor for various neuronal cell types. Seems to prevent the degeneration of motor axons after axotomy.</text>
</comment>
<comment type="subcellular location">
    <subcellularLocation>
        <location evidence="1">Cytoplasm</location>
    </subcellularLocation>
</comment>
<organism evidence="11 12">
    <name type="scientific">Salmo salar</name>
    <name type="common">Atlantic salmon</name>
    <dbReference type="NCBI Taxonomy" id="8030"/>
    <lineage>
        <taxon>Eukaryota</taxon>
        <taxon>Metazoa</taxon>
        <taxon>Chordata</taxon>
        <taxon>Craniata</taxon>
        <taxon>Vertebrata</taxon>
        <taxon>Euteleostomi</taxon>
        <taxon>Actinopterygii</taxon>
        <taxon>Neopterygii</taxon>
        <taxon>Teleostei</taxon>
        <taxon>Protacanthopterygii</taxon>
        <taxon>Salmoniformes</taxon>
        <taxon>Salmonidae</taxon>
        <taxon>Salmoninae</taxon>
        <taxon>Salmo</taxon>
    </lineage>
</organism>
<evidence type="ECO:0000256" key="1">
    <source>
        <dbReference type="ARBA" id="ARBA00004496"/>
    </source>
</evidence>
<dbReference type="SUPFAM" id="SSF47266">
    <property type="entry name" value="4-helical cytokines"/>
    <property type="match status" value="1"/>
</dbReference>
<name>A0A1S3PGB3_SALSA</name>
<dbReference type="GO" id="GO:0005737">
    <property type="term" value="C:cytoplasm"/>
    <property type="evidence" value="ECO:0007669"/>
    <property type="project" value="UniProtKB-SubCell"/>
</dbReference>
<dbReference type="PANTHER" id="PTHR15196">
    <property type="entry name" value="CILIARY NEUROTROPHIC FACTOR"/>
    <property type="match status" value="1"/>
</dbReference>
<keyword evidence="6" id="KW-0221">Differentiation</keyword>
<dbReference type="AlphaFoldDB" id="A0A1S3PGB3"/>
<dbReference type="Proteomes" id="UP001652741">
    <property type="component" value="Chromosome ssa24"/>
</dbReference>
<protein>
    <recommendedName>
        <fullName evidence="3">Ciliary neurotrophic factor</fullName>
    </recommendedName>
</protein>